<sequence length="76" mass="8174">MPLLVSCTHARTAHGKENLSAVGDKSLLTMHKDPPSPLLCIEGKVAGKLSIIAPLVALRSTRFCWESSNVKFQKGS</sequence>
<organism evidence="1">
    <name type="scientific">Arundo donax</name>
    <name type="common">Giant reed</name>
    <name type="synonym">Donax arundinaceus</name>
    <dbReference type="NCBI Taxonomy" id="35708"/>
    <lineage>
        <taxon>Eukaryota</taxon>
        <taxon>Viridiplantae</taxon>
        <taxon>Streptophyta</taxon>
        <taxon>Embryophyta</taxon>
        <taxon>Tracheophyta</taxon>
        <taxon>Spermatophyta</taxon>
        <taxon>Magnoliopsida</taxon>
        <taxon>Liliopsida</taxon>
        <taxon>Poales</taxon>
        <taxon>Poaceae</taxon>
        <taxon>PACMAD clade</taxon>
        <taxon>Arundinoideae</taxon>
        <taxon>Arundineae</taxon>
        <taxon>Arundo</taxon>
    </lineage>
</organism>
<protein>
    <submittedName>
        <fullName evidence="1">Uncharacterized protein</fullName>
    </submittedName>
</protein>
<evidence type="ECO:0000313" key="1">
    <source>
        <dbReference type="EMBL" id="JAD87765.1"/>
    </source>
</evidence>
<reference evidence="1" key="1">
    <citation type="submission" date="2014-09" db="EMBL/GenBank/DDBJ databases">
        <authorList>
            <person name="Magalhaes I.L.F."/>
            <person name="Oliveira U."/>
            <person name="Santos F.R."/>
            <person name="Vidigal T.H.D.A."/>
            <person name="Brescovit A.D."/>
            <person name="Santos A.J."/>
        </authorList>
    </citation>
    <scope>NUCLEOTIDE SEQUENCE</scope>
    <source>
        <tissue evidence="1">Shoot tissue taken approximately 20 cm above the soil surface</tissue>
    </source>
</reference>
<dbReference type="EMBL" id="GBRH01210130">
    <property type="protein sequence ID" value="JAD87765.1"/>
    <property type="molecule type" value="Transcribed_RNA"/>
</dbReference>
<name>A0A0A9DQ35_ARUDO</name>
<proteinExistence type="predicted"/>
<reference evidence="1" key="2">
    <citation type="journal article" date="2015" name="Data Brief">
        <title>Shoot transcriptome of the giant reed, Arundo donax.</title>
        <authorList>
            <person name="Barrero R.A."/>
            <person name="Guerrero F.D."/>
            <person name="Moolhuijzen P."/>
            <person name="Goolsby J.A."/>
            <person name="Tidwell J."/>
            <person name="Bellgard S.E."/>
            <person name="Bellgard M.I."/>
        </authorList>
    </citation>
    <scope>NUCLEOTIDE SEQUENCE</scope>
    <source>
        <tissue evidence="1">Shoot tissue taken approximately 20 cm above the soil surface</tissue>
    </source>
</reference>
<dbReference type="AlphaFoldDB" id="A0A0A9DQ35"/>
<accession>A0A0A9DQ35</accession>